<sequence>MLIQTVFFSSLFAALCVAFNPSRFMAKPPNSSQYDYETRYFDVLDPQHFGYLTAEQALADYASLVDYLKSSVGNFGNSPVIAFGGSYGGMLSAWLRYKYPNLIAGAIAASAPIWLFPNMSNCAGFYDTATRAFSTSGSTACTKNVALVWDSIRNVAKQHRTVALLKSWRNIPTSPEHNLMRPIIRRQVKTSGGMRVCGELSKSFRTQSGVRQGCPLSPFLFNFVIDEIMRRTLEGLQNPGVRLACEENLVDLEYADDIVLVFEEAEKVQVFLEELTKVIPSFDSGHELLRLMFQLCDPLPDEQKLIDYLIDFLGTLAMVNYPYEASFIGTFPGEPVKYFCKELSDTIDRNVDVDIVQRVATAVRSLTNYTKNQSCISVEGDLPGLDAKAWTLQTCLEMTTSMCSNGDGMFPSIEWDPVVFSQSCFDKFAVRPRINWSAVEFWGKNIKTATNIVFSNGDLDPWSAFGVLTDDQAPGCNVIRIPSGAHHLDLRAKNELDPPDVVDARQRELQHIKSWIDEWHAQPRNLPRNQMNVDVFYYSKLRNDAEFF</sequence>
<evidence type="ECO:0000256" key="5">
    <source>
        <dbReference type="ARBA" id="ARBA00023180"/>
    </source>
</evidence>
<dbReference type="KEGG" id="ovi:T265_02518"/>
<comment type="similarity">
    <text evidence="1">Belongs to the peptidase S28 family.</text>
</comment>
<feature type="chain" id="PRO_5001704626" description="Reverse transcriptase domain-containing protein" evidence="6">
    <location>
        <begin position="19"/>
        <end position="548"/>
    </location>
</feature>
<feature type="signal peptide" evidence="6">
    <location>
        <begin position="1"/>
        <end position="18"/>
    </location>
</feature>
<dbReference type="GO" id="GO:0070008">
    <property type="term" value="F:serine-type exopeptidase activity"/>
    <property type="evidence" value="ECO:0007669"/>
    <property type="project" value="InterPro"/>
</dbReference>
<dbReference type="GO" id="GO:0006508">
    <property type="term" value="P:proteolysis"/>
    <property type="evidence" value="ECO:0007669"/>
    <property type="project" value="UniProtKB-KW"/>
</dbReference>
<dbReference type="PROSITE" id="PS50878">
    <property type="entry name" value="RT_POL"/>
    <property type="match status" value="1"/>
</dbReference>
<evidence type="ECO:0000256" key="4">
    <source>
        <dbReference type="ARBA" id="ARBA00022801"/>
    </source>
</evidence>
<dbReference type="PANTHER" id="PTHR11010:SF38">
    <property type="entry name" value="LYSOSOMAL PRO-X CARBOXYPEPTIDASE"/>
    <property type="match status" value="1"/>
</dbReference>
<dbReference type="RefSeq" id="XP_009165045.1">
    <property type="nucleotide sequence ID" value="XM_009166781.1"/>
</dbReference>
<dbReference type="InterPro" id="IPR000477">
    <property type="entry name" value="RT_dom"/>
</dbReference>
<dbReference type="AlphaFoldDB" id="A0A075AI85"/>
<dbReference type="GO" id="GO:0008239">
    <property type="term" value="F:dipeptidyl-peptidase activity"/>
    <property type="evidence" value="ECO:0007669"/>
    <property type="project" value="TreeGrafter"/>
</dbReference>
<dbReference type="PANTHER" id="PTHR11010">
    <property type="entry name" value="PROTEASE S28 PRO-X CARBOXYPEPTIDASE-RELATED"/>
    <property type="match status" value="1"/>
</dbReference>
<gene>
    <name evidence="8" type="ORF">T265_02518</name>
</gene>
<keyword evidence="5" id="KW-0325">Glycoprotein</keyword>
<proteinExistence type="inferred from homology"/>
<evidence type="ECO:0000256" key="6">
    <source>
        <dbReference type="SAM" id="SignalP"/>
    </source>
</evidence>
<dbReference type="Gene3D" id="3.40.50.1820">
    <property type="entry name" value="alpha/beta hydrolase"/>
    <property type="match status" value="2"/>
</dbReference>
<evidence type="ECO:0000313" key="8">
    <source>
        <dbReference type="EMBL" id="KER31194.1"/>
    </source>
</evidence>
<evidence type="ECO:0000256" key="2">
    <source>
        <dbReference type="ARBA" id="ARBA00022670"/>
    </source>
</evidence>
<evidence type="ECO:0000256" key="3">
    <source>
        <dbReference type="ARBA" id="ARBA00022729"/>
    </source>
</evidence>
<dbReference type="GeneID" id="20316706"/>
<dbReference type="Pfam" id="PF00078">
    <property type="entry name" value="RVT_1"/>
    <property type="match status" value="1"/>
</dbReference>
<dbReference type="InterPro" id="IPR008758">
    <property type="entry name" value="Peptidase_S28"/>
</dbReference>
<dbReference type="SUPFAM" id="SSF56672">
    <property type="entry name" value="DNA/RNA polymerases"/>
    <property type="match status" value="1"/>
</dbReference>
<dbReference type="GO" id="GO:0003085">
    <property type="term" value="P:negative regulation of systemic arterial blood pressure"/>
    <property type="evidence" value="ECO:0007669"/>
    <property type="project" value="TreeGrafter"/>
</dbReference>
<dbReference type="SUPFAM" id="SSF53474">
    <property type="entry name" value="alpha/beta-Hydrolases"/>
    <property type="match status" value="1"/>
</dbReference>
<feature type="domain" description="Reverse transcriptase" evidence="7">
    <location>
        <begin position="1"/>
        <end position="317"/>
    </location>
</feature>
<dbReference type="Pfam" id="PF05577">
    <property type="entry name" value="Peptidase_S28"/>
    <property type="match status" value="2"/>
</dbReference>
<evidence type="ECO:0000259" key="7">
    <source>
        <dbReference type="PROSITE" id="PS50878"/>
    </source>
</evidence>
<protein>
    <recommendedName>
        <fullName evidence="7">Reverse transcriptase domain-containing protein</fullName>
    </recommendedName>
</protein>
<name>A0A075AI85_OPIVI</name>
<dbReference type="EMBL" id="KL596649">
    <property type="protein sequence ID" value="KER31194.1"/>
    <property type="molecule type" value="Genomic_DNA"/>
</dbReference>
<accession>A0A075AI85</accession>
<keyword evidence="3 6" id="KW-0732">Signal</keyword>
<reference evidence="8 9" key="1">
    <citation type="submission" date="2013-11" db="EMBL/GenBank/DDBJ databases">
        <title>Opisthorchis viverrini - life in the bile duct.</title>
        <authorList>
            <person name="Young N.D."/>
            <person name="Nagarajan N."/>
            <person name="Lin S.J."/>
            <person name="Korhonen P.K."/>
            <person name="Jex A.R."/>
            <person name="Hall R.S."/>
            <person name="Safavi-Hemami H."/>
            <person name="Kaewkong W."/>
            <person name="Bertrand D."/>
            <person name="Gao S."/>
            <person name="Seet Q."/>
            <person name="Wongkham S."/>
            <person name="Teh B.T."/>
            <person name="Wongkham C."/>
            <person name="Intapan P.M."/>
            <person name="Maleewong W."/>
            <person name="Yang X."/>
            <person name="Hu M."/>
            <person name="Wang Z."/>
            <person name="Hofmann A."/>
            <person name="Sternberg P.W."/>
            <person name="Tan P."/>
            <person name="Wang J."/>
            <person name="Gasser R.B."/>
        </authorList>
    </citation>
    <scope>NUCLEOTIDE SEQUENCE [LARGE SCALE GENOMIC DNA]</scope>
</reference>
<dbReference type="GO" id="GO:0043535">
    <property type="term" value="P:regulation of blood vessel endothelial cell migration"/>
    <property type="evidence" value="ECO:0007669"/>
    <property type="project" value="TreeGrafter"/>
</dbReference>
<organism evidence="8 9">
    <name type="scientific">Opisthorchis viverrini</name>
    <name type="common">Southeast Asian liver fluke</name>
    <dbReference type="NCBI Taxonomy" id="6198"/>
    <lineage>
        <taxon>Eukaryota</taxon>
        <taxon>Metazoa</taxon>
        <taxon>Spiralia</taxon>
        <taxon>Lophotrochozoa</taxon>
        <taxon>Platyhelminthes</taxon>
        <taxon>Trematoda</taxon>
        <taxon>Digenea</taxon>
        <taxon>Opisthorchiida</taxon>
        <taxon>Opisthorchiata</taxon>
        <taxon>Opisthorchiidae</taxon>
        <taxon>Opisthorchis</taxon>
    </lineage>
</organism>
<keyword evidence="4" id="KW-0378">Hydrolase</keyword>
<evidence type="ECO:0000256" key="1">
    <source>
        <dbReference type="ARBA" id="ARBA00011079"/>
    </source>
</evidence>
<dbReference type="InterPro" id="IPR029058">
    <property type="entry name" value="AB_hydrolase_fold"/>
</dbReference>
<dbReference type="OrthoDB" id="2130629at2759"/>
<keyword evidence="9" id="KW-1185">Reference proteome</keyword>
<dbReference type="InterPro" id="IPR043502">
    <property type="entry name" value="DNA/RNA_pol_sf"/>
</dbReference>
<dbReference type="CTD" id="20316706"/>
<keyword evidence="2" id="KW-0645">Protease</keyword>
<dbReference type="Proteomes" id="UP000054324">
    <property type="component" value="Unassembled WGS sequence"/>
</dbReference>
<dbReference type="STRING" id="6198.A0A075AI85"/>
<evidence type="ECO:0000313" key="9">
    <source>
        <dbReference type="Proteomes" id="UP000054324"/>
    </source>
</evidence>